<dbReference type="PANTHER" id="PTHR43877:SF2">
    <property type="entry name" value="AMINOALKYLPHOSPHONATE N-ACETYLTRANSFERASE-RELATED"/>
    <property type="match status" value="1"/>
</dbReference>
<reference evidence="5" key="1">
    <citation type="journal article" date="2019" name="Int. J. Syst. Evol. Microbiol.">
        <title>The Global Catalogue of Microorganisms (GCM) 10K type strain sequencing project: providing services to taxonomists for standard genome sequencing and annotation.</title>
        <authorList>
            <consortium name="The Broad Institute Genomics Platform"/>
            <consortium name="The Broad Institute Genome Sequencing Center for Infectious Disease"/>
            <person name="Wu L."/>
            <person name="Ma J."/>
        </authorList>
    </citation>
    <scope>NUCLEOTIDE SEQUENCE [LARGE SCALE GENOMIC DNA]</scope>
    <source>
        <strain evidence="5">NBRC 108725</strain>
    </source>
</reference>
<organism evidence="4 5">
    <name type="scientific">Naasia aerilata</name>
    <dbReference type="NCBI Taxonomy" id="1162966"/>
    <lineage>
        <taxon>Bacteria</taxon>
        <taxon>Bacillati</taxon>
        <taxon>Actinomycetota</taxon>
        <taxon>Actinomycetes</taxon>
        <taxon>Micrococcales</taxon>
        <taxon>Microbacteriaceae</taxon>
        <taxon>Naasia</taxon>
    </lineage>
</organism>
<dbReference type="InterPro" id="IPR016181">
    <property type="entry name" value="Acyl_CoA_acyltransferase"/>
</dbReference>
<evidence type="ECO:0000313" key="4">
    <source>
        <dbReference type="EMBL" id="BDZ46834.1"/>
    </source>
</evidence>
<evidence type="ECO:0000313" key="5">
    <source>
        <dbReference type="Proteomes" id="UP001321498"/>
    </source>
</evidence>
<keyword evidence="5" id="KW-1185">Reference proteome</keyword>
<accession>A0ABM8GES1</accession>
<dbReference type="EMBL" id="AP027731">
    <property type="protein sequence ID" value="BDZ46834.1"/>
    <property type="molecule type" value="Genomic_DNA"/>
</dbReference>
<proteinExistence type="predicted"/>
<gene>
    <name evidence="4" type="ORF">GCM10025866_27430</name>
</gene>
<keyword evidence="2" id="KW-0012">Acyltransferase</keyword>
<dbReference type="Pfam" id="PF00583">
    <property type="entry name" value="Acetyltransf_1"/>
    <property type="match status" value="1"/>
</dbReference>
<dbReference type="Proteomes" id="UP001321498">
    <property type="component" value="Chromosome"/>
</dbReference>
<dbReference type="InterPro" id="IPR050832">
    <property type="entry name" value="Bact_Acetyltransf"/>
</dbReference>
<dbReference type="PROSITE" id="PS51186">
    <property type="entry name" value="GNAT"/>
    <property type="match status" value="1"/>
</dbReference>
<dbReference type="Gene3D" id="3.40.630.30">
    <property type="match status" value="1"/>
</dbReference>
<evidence type="ECO:0000259" key="3">
    <source>
        <dbReference type="PROSITE" id="PS51186"/>
    </source>
</evidence>
<evidence type="ECO:0000256" key="1">
    <source>
        <dbReference type="ARBA" id="ARBA00022679"/>
    </source>
</evidence>
<feature type="domain" description="N-acetyltransferase" evidence="3">
    <location>
        <begin position="6"/>
        <end position="169"/>
    </location>
</feature>
<evidence type="ECO:0000256" key="2">
    <source>
        <dbReference type="ARBA" id="ARBA00023315"/>
    </source>
</evidence>
<dbReference type="CDD" id="cd04301">
    <property type="entry name" value="NAT_SF"/>
    <property type="match status" value="1"/>
</dbReference>
<dbReference type="SUPFAM" id="SSF55729">
    <property type="entry name" value="Acyl-CoA N-acyltransferases (Nat)"/>
    <property type="match status" value="1"/>
</dbReference>
<name>A0ABM8GES1_9MICO</name>
<dbReference type="RefSeq" id="WP_286276824.1">
    <property type="nucleotide sequence ID" value="NZ_AP027731.1"/>
</dbReference>
<keyword evidence="1" id="KW-0808">Transferase</keyword>
<sequence>MTAPRFTVRHLVAEDWRNVKALRLEMLADTPKAFLETIEMAEAHPDSFWQMRARNGLTEDVISLAAILDDGRWVGTMSSRLFADTPDPFLLAVYVSPDVRGTAAGVTDALLVAIEDWARTKGPGLLLDVHEDNARARAFYAKRGFVETGRTKPYPLDPRELEIEMRKPL</sequence>
<dbReference type="PANTHER" id="PTHR43877">
    <property type="entry name" value="AMINOALKYLPHOSPHONATE N-ACETYLTRANSFERASE-RELATED-RELATED"/>
    <property type="match status" value="1"/>
</dbReference>
<dbReference type="InterPro" id="IPR000182">
    <property type="entry name" value="GNAT_dom"/>
</dbReference>
<protein>
    <submittedName>
        <fullName evidence="4">N-acetyltransferase</fullName>
    </submittedName>
</protein>